<evidence type="ECO:0000259" key="3">
    <source>
        <dbReference type="PROSITE" id="PS50112"/>
    </source>
</evidence>
<dbReference type="GO" id="GO:0003677">
    <property type="term" value="F:DNA binding"/>
    <property type="evidence" value="ECO:0007669"/>
    <property type="project" value="UniProtKB-KW"/>
</dbReference>
<dbReference type="InterPro" id="IPR000014">
    <property type="entry name" value="PAS"/>
</dbReference>
<dbReference type="InterPro" id="IPR005158">
    <property type="entry name" value="BTAD"/>
</dbReference>
<dbReference type="Pfam" id="PF00486">
    <property type="entry name" value="Trans_reg_C"/>
    <property type="match status" value="1"/>
</dbReference>
<comment type="similarity">
    <text evidence="1">Belongs to the AfsR/DnrI/RedD regulatory family.</text>
</comment>
<dbReference type="InterPro" id="IPR013767">
    <property type="entry name" value="PAS_fold"/>
</dbReference>
<dbReference type="InterPro" id="IPR001867">
    <property type="entry name" value="OmpR/PhoB-type_DNA-bd"/>
</dbReference>
<dbReference type="InterPro" id="IPR035965">
    <property type="entry name" value="PAS-like_dom_sf"/>
</dbReference>
<dbReference type="PROSITE" id="PS50112">
    <property type="entry name" value="PAS"/>
    <property type="match status" value="1"/>
</dbReference>
<dbReference type="Gene3D" id="1.10.10.10">
    <property type="entry name" value="Winged helix-like DNA-binding domain superfamily/Winged helix DNA-binding domain"/>
    <property type="match status" value="1"/>
</dbReference>
<evidence type="ECO:0000256" key="2">
    <source>
        <dbReference type="ARBA" id="ARBA00023125"/>
    </source>
</evidence>
<gene>
    <name evidence="4" type="ORF">MNBD_ALPHA09-1108</name>
</gene>
<evidence type="ECO:0000313" key="4">
    <source>
        <dbReference type="EMBL" id="VAW10115.1"/>
    </source>
</evidence>
<reference evidence="4" key="1">
    <citation type="submission" date="2018-06" db="EMBL/GenBank/DDBJ databases">
        <authorList>
            <person name="Zhirakovskaya E."/>
        </authorList>
    </citation>
    <scope>NUCLEOTIDE SEQUENCE</scope>
</reference>
<dbReference type="PANTHER" id="PTHR35807">
    <property type="entry name" value="TRANSCRIPTIONAL REGULATOR REDD-RELATED"/>
    <property type="match status" value="1"/>
</dbReference>
<dbReference type="AlphaFoldDB" id="A0A3B0SVZ7"/>
<dbReference type="EMBL" id="UOEM01000004">
    <property type="protein sequence ID" value="VAW10115.1"/>
    <property type="molecule type" value="Genomic_DNA"/>
</dbReference>
<dbReference type="SMART" id="SM00862">
    <property type="entry name" value="Trans_reg_C"/>
    <property type="match status" value="1"/>
</dbReference>
<dbReference type="InterPro" id="IPR016032">
    <property type="entry name" value="Sig_transdc_resp-reg_C-effctor"/>
</dbReference>
<dbReference type="SUPFAM" id="SSF48452">
    <property type="entry name" value="TPR-like"/>
    <property type="match status" value="1"/>
</dbReference>
<feature type="domain" description="PAS" evidence="3">
    <location>
        <begin position="7"/>
        <end position="56"/>
    </location>
</feature>
<dbReference type="PANTHER" id="PTHR35807:SF2">
    <property type="entry name" value="TRANSCRIPTIONAL ACTIVATOR DOMAIN"/>
    <property type="match status" value="1"/>
</dbReference>
<organism evidence="4">
    <name type="scientific">hydrothermal vent metagenome</name>
    <dbReference type="NCBI Taxonomy" id="652676"/>
    <lineage>
        <taxon>unclassified sequences</taxon>
        <taxon>metagenomes</taxon>
        <taxon>ecological metagenomes</taxon>
    </lineage>
</organism>
<sequence>MVNTSDLIGYASDPAFTLDKNMRVTNWNAGAQELLGYSETEISGQPCSAVLRAFYPTGEPLCSVLCEGRACITNGDKWGISNCLIRHKNGKMITVGISSLVLPLKARKEDNSEPVALIFLRKVNDGVAEISTEMPLRIFSLGTFGLAIAGNGLDVENWKRKKAAVVLKCLVSQMDKPVHRERLIEWIWPNADLDSGWPRLKVTISYLRAALRKGGASANIIETVGQAYLLRGNSVWMDSDAFCALVSNGSNLLKAENTVEALALFEEAESLYRGDFFEDELYAEWCAVERERLREIYLELLAGLAKCYIETGHFMTASRVCKLALSSDPCRENFVRILMECLVRQNRPDWARAHFISWRRALDQEYGLQPTEDTLAVYRRIVGEDNTDLRQTA</sequence>
<protein>
    <recommendedName>
        <fullName evidence="3">PAS domain-containing protein</fullName>
    </recommendedName>
</protein>
<dbReference type="InterPro" id="IPR051677">
    <property type="entry name" value="AfsR-DnrI-RedD_regulator"/>
</dbReference>
<dbReference type="SUPFAM" id="SSF55785">
    <property type="entry name" value="PYP-like sensor domain (PAS domain)"/>
    <property type="match status" value="1"/>
</dbReference>
<dbReference type="InterPro" id="IPR036388">
    <property type="entry name" value="WH-like_DNA-bd_sf"/>
</dbReference>
<name>A0A3B0SVZ7_9ZZZZ</name>
<proteinExistence type="inferred from homology"/>
<evidence type="ECO:0000256" key="1">
    <source>
        <dbReference type="ARBA" id="ARBA00005820"/>
    </source>
</evidence>
<keyword evidence="2" id="KW-0238">DNA-binding</keyword>
<dbReference type="SMART" id="SM01043">
    <property type="entry name" value="BTAD"/>
    <property type="match status" value="1"/>
</dbReference>
<dbReference type="Gene3D" id="1.25.40.10">
    <property type="entry name" value="Tetratricopeptide repeat domain"/>
    <property type="match status" value="1"/>
</dbReference>
<dbReference type="CDD" id="cd00130">
    <property type="entry name" value="PAS"/>
    <property type="match status" value="1"/>
</dbReference>
<accession>A0A3B0SVZ7</accession>
<dbReference type="Pfam" id="PF00989">
    <property type="entry name" value="PAS"/>
    <property type="match status" value="1"/>
</dbReference>
<dbReference type="GO" id="GO:0006355">
    <property type="term" value="P:regulation of DNA-templated transcription"/>
    <property type="evidence" value="ECO:0007669"/>
    <property type="project" value="InterPro"/>
</dbReference>
<dbReference type="InterPro" id="IPR011990">
    <property type="entry name" value="TPR-like_helical_dom_sf"/>
</dbReference>
<dbReference type="GO" id="GO:0000160">
    <property type="term" value="P:phosphorelay signal transduction system"/>
    <property type="evidence" value="ECO:0007669"/>
    <property type="project" value="InterPro"/>
</dbReference>
<dbReference type="Gene3D" id="3.30.450.20">
    <property type="entry name" value="PAS domain"/>
    <property type="match status" value="1"/>
</dbReference>
<dbReference type="Pfam" id="PF03704">
    <property type="entry name" value="BTAD"/>
    <property type="match status" value="1"/>
</dbReference>
<dbReference type="SUPFAM" id="SSF46894">
    <property type="entry name" value="C-terminal effector domain of the bipartite response regulators"/>
    <property type="match status" value="1"/>
</dbReference>